<dbReference type="AlphaFoldDB" id="A0A6J7LTB8"/>
<reference evidence="1" key="1">
    <citation type="submission" date="2020-05" db="EMBL/GenBank/DDBJ databases">
        <authorList>
            <person name="Chiriac C."/>
            <person name="Salcher M."/>
            <person name="Ghai R."/>
            <person name="Kavagutti S V."/>
        </authorList>
    </citation>
    <scope>NUCLEOTIDE SEQUENCE</scope>
</reference>
<organism evidence="1">
    <name type="scientific">freshwater metagenome</name>
    <dbReference type="NCBI Taxonomy" id="449393"/>
    <lineage>
        <taxon>unclassified sequences</taxon>
        <taxon>metagenomes</taxon>
        <taxon>ecological metagenomes</taxon>
    </lineage>
</organism>
<protein>
    <submittedName>
        <fullName evidence="1">Unannotated protein</fullName>
    </submittedName>
</protein>
<evidence type="ECO:0000313" key="1">
    <source>
        <dbReference type="EMBL" id="CAB4971547.1"/>
    </source>
</evidence>
<dbReference type="EMBL" id="CAFBNE010000202">
    <property type="protein sequence ID" value="CAB4971547.1"/>
    <property type="molecule type" value="Genomic_DNA"/>
</dbReference>
<gene>
    <name evidence="1" type="ORF">UFOPK3772_03420</name>
</gene>
<sequence length="181" mass="18894">MSRLGSRSLAAVGAGAFAVAMTVSGGAPANAAPASGPITQARDLLGVWVGELSGYNEGQEVDWQYRVTVRKAKGQAGIAWEEWRDCEENKAACAAGKSTGGGWSQPSRVLFAMDSDHVIHGVGEAGVTLMVSDESGDVLNINYLCQGRDVMWTSVTSGPSPRNTEAWGPYAVVGHAARQPS</sequence>
<proteinExistence type="predicted"/>
<name>A0A6J7LTB8_9ZZZZ</name>
<accession>A0A6J7LTB8</accession>